<dbReference type="Proteomes" id="UP000231912">
    <property type="component" value="Unassembled WGS sequence"/>
</dbReference>
<keyword evidence="1" id="KW-0812">Transmembrane</keyword>
<feature type="transmembrane region" description="Helical" evidence="1">
    <location>
        <begin position="83"/>
        <end position="107"/>
    </location>
</feature>
<gene>
    <name evidence="2" type="ORF">CH371_00975</name>
</gene>
<sequence length="144" mass="16078">MGLRTAKDWNQFLLRFFVALGIWEIASVTLRTLLFSVFYYDPNLKSFFVPVSQIVWVGPIVADLLQVFFLGVIVSLARPSLPYGIIGGLLVGMLFSVAAYAAPALAISQFTGVFPVKIVWLWVFYQTILTLITSLAFSFTAEEE</sequence>
<organism evidence="2 3">
    <name type="scientific">Leptospira wolffii</name>
    <dbReference type="NCBI Taxonomy" id="409998"/>
    <lineage>
        <taxon>Bacteria</taxon>
        <taxon>Pseudomonadati</taxon>
        <taxon>Spirochaetota</taxon>
        <taxon>Spirochaetia</taxon>
        <taxon>Leptospirales</taxon>
        <taxon>Leptospiraceae</taxon>
        <taxon>Leptospira</taxon>
    </lineage>
</organism>
<keyword evidence="1" id="KW-1133">Transmembrane helix</keyword>
<evidence type="ECO:0000256" key="1">
    <source>
        <dbReference type="SAM" id="Phobius"/>
    </source>
</evidence>
<evidence type="ECO:0000313" key="3">
    <source>
        <dbReference type="Proteomes" id="UP000231912"/>
    </source>
</evidence>
<feature type="transmembrane region" description="Helical" evidence="1">
    <location>
        <begin position="12"/>
        <end position="34"/>
    </location>
</feature>
<name>A0A2M9ZED1_9LEPT</name>
<accession>A0A2M9ZED1</accession>
<dbReference type="RefSeq" id="WP_100757313.1">
    <property type="nucleotide sequence ID" value="NZ_NPDT01000001.1"/>
</dbReference>
<reference evidence="2 3" key="1">
    <citation type="submission" date="2017-07" db="EMBL/GenBank/DDBJ databases">
        <title>Leptospira spp. isolated from tropical soils.</title>
        <authorList>
            <person name="Thibeaux R."/>
            <person name="Iraola G."/>
            <person name="Ferres I."/>
            <person name="Bierque E."/>
            <person name="Girault D."/>
            <person name="Soupe-Gilbert M.-E."/>
            <person name="Picardeau M."/>
            <person name="Goarant C."/>
        </authorList>
    </citation>
    <scope>NUCLEOTIDE SEQUENCE [LARGE SCALE GENOMIC DNA]</scope>
    <source>
        <strain evidence="2 3">FH2-C-A2</strain>
    </source>
</reference>
<keyword evidence="1" id="KW-0472">Membrane</keyword>
<feature type="transmembrane region" description="Helical" evidence="1">
    <location>
        <begin position="119"/>
        <end position="141"/>
    </location>
</feature>
<dbReference type="EMBL" id="NPDT01000001">
    <property type="protein sequence ID" value="PJZ66712.1"/>
    <property type="molecule type" value="Genomic_DNA"/>
</dbReference>
<feature type="transmembrane region" description="Helical" evidence="1">
    <location>
        <begin position="54"/>
        <end position="76"/>
    </location>
</feature>
<protein>
    <submittedName>
        <fullName evidence="2">Uncharacterized protein</fullName>
    </submittedName>
</protein>
<dbReference type="AlphaFoldDB" id="A0A2M9ZED1"/>
<proteinExistence type="predicted"/>
<comment type="caution">
    <text evidence="2">The sequence shown here is derived from an EMBL/GenBank/DDBJ whole genome shotgun (WGS) entry which is preliminary data.</text>
</comment>
<evidence type="ECO:0000313" key="2">
    <source>
        <dbReference type="EMBL" id="PJZ66712.1"/>
    </source>
</evidence>